<dbReference type="Proteomes" id="UP001057402">
    <property type="component" value="Chromosome 4"/>
</dbReference>
<organism evidence="1 2">
    <name type="scientific">Melastoma candidum</name>
    <dbReference type="NCBI Taxonomy" id="119954"/>
    <lineage>
        <taxon>Eukaryota</taxon>
        <taxon>Viridiplantae</taxon>
        <taxon>Streptophyta</taxon>
        <taxon>Embryophyta</taxon>
        <taxon>Tracheophyta</taxon>
        <taxon>Spermatophyta</taxon>
        <taxon>Magnoliopsida</taxon>
        <taxon>eudicotyledons</taxon>
        <taxon>Gunneridae</taxon>
        <taxon>Pentapetalae</taxon>
        <taxon>rosids</taxon>
        <taxon>malvids</taxon>
        <taxon>Myrtales</taxon>
        <taxon>Melastomataceae</taxon>
        <taxon>Melastomatoideae</taxon>
        <taxon>Melastomateae</taxon>
        <taxon>Melastoma</taxon>
    </lineage>
</organism>
<evidence type="ECO:0000313" key="1">
    <source>
        <dbReference type="EMBL" id="KAI4372045.1"/>
    </source>
</evidence>
<keyword evidence="2" id="KW-1185">Reference proteome</keyword>
<accession>A0ACB9QZG2</accession>
<reference evidence="2" key="1">
    <citation type="journal article" date="2023" name="Front. Plant Sci.">
        <title>Chromosomal-level genome assembly of Melastoma candidum provides insights into trichome evolution.</title>
        <authorList>
            <person name="Zhong Y."/>
            <person name="Wu W."/>
            <person name="Sun C."/>
            <person name="Zou P."/>
            <person name="Liu Y."/>
            <person name="Dai S."/>
            <person name="Zhou R."/>
        </authorList>
    </citation>
    <scope>NUCLEOTIDE SEQUENCE [LARGE SCALE GENOMIC DNA]</scope>
</reference>
<dbReference type="EMBL" id="CM042883">
    <property type="protein sequence ID" value="KAI4372045.1"/>
    <property type="molecule type" value="Genomic_DNA"/>
</dbReference>
<proteinExistence type="predicted"/>
<name>A0ACB9QZG2_9MYRT</name>
<sequence>MAAKVTPCFLNQSWTGLNRRSPAAPFSNSPPCQPRFLSPPYCRMRPRSFSSQSRRPQRHSHVKKRASEKPPPPIVVNGEMEMADGMRESGLGFNPGGHGDGDNGGDEVVIDVENVNAKQQPRMVPAPEGQNNLAIIGDAGQSLPGIQYGDLIGMIKNAEKNILLLNQARVRTINDLQSTLAEKEALQGELTMLEMKMAETEARIKAAAQEKLYAELLEDQIEELRNELLIRGKTQHNVHEQHKSLLNQGNSPSNIDDANTLCEELSNMKSENMNLKNDLQALTVEFNSIKETISNVKAGNMNLNNDLQALVTEFNGTKETISDLKTGDMNLKYDLQTLTAEFNSIKENVKHVPVLDRQQSDLLSALKELELKFSFFKSDDSRLYPMKSEYKALSEKVEHFQALLDKAARQADQAILELQENYELKRKVDILEESLEEVRVYKLSAERFQQSTELVQQKMKLLEERIQKSDEEVNSYVQLYQESVKEFQETLTRLKEESQKRALNEPVDHMPQEFWSRLLLMVDGWLLEKKISADDAKLLREMVWKKDRQIYDTYLACKNKNEHDTMGSFLRLISTPTRPGLYIIHIAAEVAPVAKVGGLGDVVSGLSKSLQKRGHLVEIVLPKYDCMQYDRIHDLKAMDAVVESYFDGRLYRNKIWAGIVDGLPVYFIEPLHPDKFFWRGKFYGEPDDFKRFSFFSRAALELLLQAGKKPDIIHCHDWQTAFVAPLYWDLYAPKGLNTARICFTCHNFEYQGTAPASELQYCGLDVHQLNRPDRMQDHSAEDWVNPVKGAIVFSNIVTTVSTTYAQEVQTAEGGKGLDATLNFHSKKFIGILNGIDTDAWNPSTDGFLEVQYNSNDIQGKDENKYAIRRQLGLSYSSDRKPLVGCITRLVPQKGVHLIRHALYRTLELGGQFVLLGSSPVPHIQSEFEGIARQFQNHDDIRLVLKYDDSLSHRIYAASDVVIIPSIFEPCGLTQMIAMRYGSIPVARKTGGLNDSVFDVDDETVPPQFRNGFTFFNANEQDLSNALERAVNHYKRDAEGWQQLVRKVMSIDFSWDVPASQYEELYWKSVARARASQRL</sequence>
<protein>
    <submittedName>
        <fullName evidence="1">Uncharacterized protein</fullName>
    </submittedName>
</protein>
<evidence type="ECO:0000313" key="2">
    <source>
        <dbReference type="Proteomes" id="UP001057402"/>
    </source>
</evidence>
<gene>
    <name evidence="1" type="ORF">MLD38_010330</name>
</gene>
<comment type="caution">
    <text evidence="1">The sequence shown here is derived from an EMBL/GenBank/DDBJ whole genome shotgun (WGS) entry which is preliminary data.</text>
</comment>